<dbReference type="Gene3D" id="1.10.630.10">
    <property type="entry name" value="Cytochrome P450"/>
    <property type="match status" value="1"/>
</dbReference>
<reference evidence="16" key="1">
    <citation type="submission" date="2025-08" db="UniProtKB">
        <authorList>
            <consortium name="RefSeq"/>
        </authorList>
    </citation>
    <scope>IDENTIFICATION</scope>
    <source>
        <strain evidence="16">14028-0561.14</strain>
        <tissue evidence="16">Whole fly</tissue>
    </source>
</reference>
<keyword evidence="9 14" id="KW-0560">Oxidoreductase</keyword>
<organism evidence="15 16">
    <name type="scientific">Drosophila kikkawai</name>
    <name type="common">Fruit fly</name>
    <dbReference type="NCBI Taxonomy" id="30033"/>
    <lineage>
        <taxon>Eukaryota</taxon>
        <taxon>Metazoa</taxon>
        <taxon>Ecdysozoa</taxon>
        <taxon>Arthropoda</taxon>
        <taxon>Hexapoda</taxon>
        <taxon>Insecta</taxon>
        <taxon>Pterygota</taxon>
        <taxon>Neoptera</taxon>
        <taxon>Endopterygota</taxon>
        <taxon>Diptera</taxon>
        <taxon>Brachycera</taxon>
        <taxon>Muscomorpha</taxon>
        <taxon>Ephydroidea</taxon>
        <taxon>Drosophilidae</taxon>
        <taxon>Drosophila</taxon>
        <taxon>Sophophora</taxon>
    </lineage>
</organism>
<comment type="similarity">
    <text evidence="4 14">Belongs to the cytochrome P450 family.</text>
</comment>
<evidence type="ECO:0000256" key="1">
    <source>
        <dbReference type="ARBA" id="ARBA00001971"/>
    </source>
</evidence>
<evidence type="ECO:0000313" key="15">
    <source>
        <dbReference type="Proteomes" id="UP001652661"/>
    </source>
</evidence>
<evidence type="ECO:0000256" key="10">
    <source>
        <dbReference type="ARBA" id="ARBA00023004"/>
    </source>
</evidence>
<keyword evidence="10 13" id="KW-0408">Iron</keyword>
<accession>A0A6P4IY97</accession>
<protein>
    <submittedName>
        <fullName evidence="16">Probable cytochrome P450 308a1</fullName>
    </submittedName>
</protein>
<comment type="subcellular location">
    <subcellularLocation>
        <location evidence="3">Endoplasmic reticulum membrane</location>
        <topology evidence="3">Peripheral membrane protein</topology>
    </subcellularLocation>
    <subcellularLocation>
        <location evidence="2">Microsome membrane</location>
        <topology evidence="2">Peripheral membrane protein</topology>
    </subcellularLocation>
</comment>
<evidence type="ECO:0000256" key="4">
    <source>
        <dbReference type="ARBA" id="ARBA00010617"/>
    </source>
</evidence>
<dbReference type="PRINTS" id="PR00463">
    <property type="entry name" value="EP450I"/>
</dbReference>
<dbReference type="InterPro" id="IPR050476">
    <property type="entry name" value="Insect_CytP450_Detox"/>
</dbReference>
<dbReference type="SUPFAM" id="SSF48264">
    <property type="entry name" value="Cytochrome P450"/>
    <property type="match status" value="1"/>
</dbReference>
<evidence type="ECO:0000256" key="13">
    <source>
        <dbReference type="PIRSR" id="PIRSR602401-1"/>
    </source>
</evidence>
<dbReference type="GO" id="GO:0016705">
    <property type="term" value="F:oxidoreductase activity, acting on paired donors, with incorporation or reduction of molecular oxygen"/>
    <property type="evidence" value="ECO:0007669"/>
    <property type="project" value="InterPro"/>
</dbReference>
<dbReference type="GO" id="GO:0020037">
    <property type="term" value="F:heme binding"/>
    <property type="evidence" value="ECO:0007669"/>
    <property type="project" value="InterPro"/>
</dbReference>
<evidence type="ECO:0000256" key="7">
    <source>
        <dbReference type="ARBA" id="ARBA00022824"/>
    </source>
</evidence>
<evidence type="ECO:0000256" key="12">
    <source>
        <dbReference type="ARBA" id="ARBA00023136"/>
    </source>
</evidence>
<comment type="cofactor">
    <cofactor evidence="1 13">
        <name>heme</name>
        <dbReference type="ChEBI" id="CHEBI:30413"/>
    </cofactor>
</comment>
<keyword evidence="8" id="KW-0492">Microsome</keyword>
<dbReference type="InterPro" id="IPR001128">
    <property type="entry name" value="Cyt_P450"/>
</dbReference>
<dbReference type="InterPro" id="IPR036396">
    <property type="entry name" value="Cyt_P450_sf"/>
</dbReference>
<dbReference type="CDD" id="cd11056">
    <property type="entry name" value="CYP6-like"/>
    <property type="match status" value="1"/>
</dbReference>
<dbReference type="RefSeq" id="XP_017034072.1">
    <property type="nucleotide sequence ID" value="XM_017178583.1"/>
</dbReference>
<feature type="binding site" description="axial binding residue" evidence="13">
    <location>
        <position position="426"/>
    </location>
    <ligand>
        <name>heme</name>
        <dbReference type="ChEBI" id="CHEBI:30413"/>
    </ligand>
    <ligandPart>
        <name>Fe</name>
        <dbReference type="ChEBI" id="CHEBI:18248"/>
    </ligandPart>
</feature>
<evidence type="ECO:0000313" key="16">
    <source>
        <dbReference type="RefSeq" id="XP_017034072.1"/>
    </source>
</evidence>
<evidence type="ECO:0000256" key="11">
    <source>
        <dbReference type="ARBA" id="ARBA00023033"/>
    </source>
</evidence>
<evidence type="ECO:0000256" key="8">
    <source>
        <dbReference type="ARBA" id="ARBA00022848"/>
    </source>
</evidence>
<dbReference type="Pfam" id="PF00067">
    <property type="entry name" value="p450"/>
    <property type="match status" value="1"/>
</dbReference>
<dbReference type="InterPro" id="IPR002401">
    <property type="entry name" value="Cyt_P450_E_grp-I"/>
</dbReference>
<keyword evidence="5 13" id="KW-0349">Heme</keyword>
<evidence type="ECO:0000256" key="6">
    <source>
        <dbReference type="ARBA" id="ARBA00022723"/>
    </source>
</evidence>
<dbReference type="InterPro" id="IPR017972">
    <property type="entry name" value="Cyt_P450_CS"/>
</dbReference>
<dbReference type="PANTHER" id="PTHR24292:SF104">
    <property type="entry name" value="CYTOCHROME P450 308A1-RELATED"/>
    <property type="match status" value="1"/>
</dbReference>
<dbReference type="PROSITE" id="PS00086">
    <property type="entry name" value="CYTOCHROME_P450"/>
    <property type="match status" value="1"/>
</dbReference>
<name>A0A6P4IY97_DROKI</name>
<dbReference type="Proteomes" id="UP001652661">
    <property type="component" value="Chromosome X"/>
</dbReference>
<evidence type="ECO:0000256" key="14">
    <source>
        <dbReference type="RuleBase" id="RU000461"/>
    </source>
</evidence>
<dbReference type="GO" id="GO:0005506">
    <property type="term" value="F:iron ion binding"/>
    <property type="evidence" value="ECO:0007669"/>
    <property type="project" value="InterPro"/>
</dbReference>
<proteinExistence type="inferred from homology"/>
<keyword evidence="6 13" id="KW-0479">Metal-binding</keyword>
<evidence type="ECO:0000256" key="9">
    <source>
        <dbReference type="ARBA" id="ARBA00023002"/>
    </source>
</evidence>
<keyword evidence="11 14" id="KW-0503">Monooxygenase</keyword>
<evidence type="ECO:0000256" key="2">
    <source>
        <dbReference type="ARBA" id="ARBA00004174"/>
    </source>
</evidence>
<dbReference type="OrthoDB" id="2789670at2759"/>
<gene>
    <name evidence="16" type="primary">Cyp308a1</name>
</gene>
<dbReference type="GO" id="GO:0005789">
    <property type="term" value="C:endoplasmic reticulum membrane"/>
    <property type="evidence" value="ECO:0007669"/>
    <property type="project" value="UniProtKB-SubCell"/>
</dbReference>
<dbReference type="AlphaFoldDB" id="A0A6P4IY97"/>
<dbReference type="PRINTS" id="PR00385">
    <property type="entry name" value="P450"/>
</dbReference>
<keyword evidence="7" id="KW-0256">Endoplasmic reticulum</keyword>
<evidence type="ECO:0000256" key="5">
    <source>
        <dbReference type="ARBA" id="ARBA00022617"/>
    </source>
</evidence>
<keyword evidence="12" id="KW-0472">Membrane</keyword>
<keyword evidence="15" id="KW-1185">Reference proteome</keyword>
<dbReference type="GO" id="GO:0004497">
    <property type="term" value="F:monooxygenase activity"/>
    <property type="evidence" value="ECO:0007669"/>
    <property type="project" value="UniProtKB-KW"/>
</dbReference>
<sequence length="491" mass="55610">MLLPLVLGLLLLLLLLLLDLIWRGNHWQRLGVRGPRGWPLVGNMSQFALGRCSYGEVYADLYRRNPGKPYVAFYRLFNEPALLIRQQDLLRQILVGNHFADCSDNAVHVDPNKRDILASFNPFLASGDRWRLLRGDLVPLFTPSRLRQLLPHVSQACRLLREHLPRESFEAKEWATRYTLQVIASAVFGVDAYCLRSREEDKDNPWLKLLAPLFQPSSWSLLETVSLLHSPGLGRLLSYRYVPLSVQHWLLTLVESRSETNNLLHWLDTEGRRGLDPLELAGHATTLVLEGYETSAMLLACALYELARNEDIQERLHRELDEQETAADLLDNVVLGKLHYTEAVLMETLRLHPVMQALQKRCTKSFRLPEGGPIVQVGTVLVLPVQAIHLDSSLHPEPELFRPERFLDQSSMGCSFLGFGAGPRMCPGQRFGLMQTKAALVSLLRDNQVLEHNGGEVLEVSPVTFLTASKKGIWLSLERRRSGRKSGPYSS</sequence>
<evidence type="ECO:0000256" key="3">
    <source>
        <dbReference type="ARBA" id="ARBA00004406"/>
    </source>
</evidence>
<dbReference type="PANTHER" id="PTHR24292">
    <property type="entry name" value="CYTOCHROME P450"/>
    <property type="match status" value="1"/>
</dbReference>